<reference evidence="6" key="1">
    <citation type="submission" date="2022-10" db="EMBL/GenBank/DDBJ databases">
        <title>Culturing micro-colonial fungi from biological soil crusts in the Mojave desert and describing Neophaeococcomyces mojavensis, and introducing the new genera and species Taxawa tesnikishii.</title>
        <authorList>
            <person name="Kurbessoian T."/>
            <person name="Stajich J.E."/>
        </authorList>
    </citation>
    <scope>NUCLEOTIDE SEQUENCE</scope>
    <source>
        <strain evidence="6">TK_1</strain>
    </source>
</reference>
<dbReference type="InterPro" id="IPR044613">
    <property type="entry name" value="Nep1/2-like"/>
</dbReference>
<keyword evidence="4" id="KW-0788">Thiol protease</keyword>
<evidence type="ECO:0000256" key="3">
    <source>
        <dbReference type="ARBA" id="ARBA00022801"/>
    </source>
</evidence>
<keyword evidence="2" id="KW-0645">Protease</keyword>
<dbReference type="Gene3D" id="3.40.395.10">
    <property type="entry name" value="Adenoviral Proteinase, Chain A"/>
    <property type="match status" value="1"/>
</dbReference>
<dbReference type="EMBL" id="JAPDRL010000036">
    <property type="protein sequence ID" value="KAJ9664645.1"/>
    <property type="molecule type" value="Genomic_DNA"/>
</dbReference>
<evidence type="ECO:0000313" key="7">
    <source>
        <dbReference type="Proteomes" id="UP001172684"/>
    </source>
</evidence>
<evidence type="ECO:0000313" key="6">
    <source>
        <dbReference type="EMBL" id="KAJ9664645.1"/>
    </source>
</evidence>
<dbReference type="PROSITE" id="PS50600">
    <property type="entry name" value="ULP_PROTEASE"/>
    <property type="match status" value="1"/>
</dbReference>
<evidence type="ECO:0000256" key="4">
    <source>
        <dbReference type="ARBA" id="ARBA00022807"/>
    </source>
</evidence>
<protein>
    <recommendedName>
        <fullName evidence="5">Ubiquitin-like protease family profile domain-containing protein</fullName>
    </recommendedName>
</protein>
<dbReference type="PANTHER" id="PTHR46468:SF1">
    <property type="entry name" value="SENTRIN-SPECIFIC PROTEASE 8"/>
    <property type="match status" value="1"/>
</dbReference>
<comment type="similarity">
    <text evidence="1">Belongs to the peptidase C48 family.</text>
</comment>
<name>A0ABQ9NQT2_9PEZI</name>
<evidence type="ECO:0000259" key="5">
    <source>
        <dbReference type="PROSITE" id="PS50600"/>
    </source>
</evidence>
<keyword evidence="7" id="KW-1185">Reference proteome</keyword>
<evidence type="ECO:0000256" key="1">
    <source>
        <dbReference type="ARBA" id="ARBA00005234"/>
    </source>
</evidence>
<dbReference type="Proteomes" id="UP001172684">
    <property type="component" value="Unassembled WGS sequence"/>
</dbReference>
<comment type="caution">
    <text evidence="6">The sequence shown here is derived from an EMBL/GenBank/DDBJ whole genome shotgun (WGS) entry which is preliminary data.</text>
</comment>
<dbReference type="Pfam" id="PF02902">
    <property type="entry name" value="Peptidase_C48"/>
    <property type="match status" value="1"/>
</dbReference>
<dbReference type="PANTHER" id="PTHR46468">
    <property type="entry name" value="SENTRIN-SPECIFIC PROTEASE 8"/>
    <property type="match status" value="1"/>
</dbReference>
<evidence type="ECO:0000256" key="2">
    <source>
        <dbReference type="ARBA" id="ARBA00022670"/>
    </source>
</evidence>
<dbReference type="InterPro" id="IPR038765">
    <property type="entry name" value="Papain-like_cys_pep_sf"/>
</dbReference>
<dbReference type="InterPro" id="IPR003653">
    <property type="entry name" value="Peptidase_C48_C"/>
</dbReference>
<proteinExistence type="inferred from homology"/>
<sequence length="237" mass="26543">MKDQASDLLHGRRGSLKPGDKYLEYPDVTLRQEDVDSIKQGCIKAIAFWASYLTQEKLSRYPEAKIELKAPSISGYILMSKEPVEELKKEFAIPEGTTHIFLPITDGASNPAIADGGCHWTLLLISLIDGVAFHYDSMSHSNEEPARVVTRKVEQILGKELKFCEMQDVPQQMNGEDCGVIVCLLMQHLLLKRLLQAGNREKVTMSMAGRELDATKGRKEMLRLLNEKRQQQLGGGS</sequence>
<dbReference type="SUPFAM" id="SSF54001">
    <property type="entry name" value="Cysteine proteinases"/>
    <property type="match status" value="1"/>
</dbReference>
<feature type="domain" description="Ubiquitin-like protease family profile" evidence="5">
    <location>
        <begin position="1"/>
        <end position="189"/>
    </location>
</feature>
<keyword evidence="3" id="KW-0378">Hydrolase</keyword>
<accession>A0ABQ9NQT2</accession>
<gene>
    <name evidence="6" type="ORF">H2201_005159</name>
</gene>
<organism evidence="6 7">
    <name type="scientific">Coniosporium apollinis</name>
    <dbReference type="NCBI Taxonomy" id="61459"/>
    <lineage>
        <taxon>Eukaryota</taxon>
        <taxon>Fungi</taxon>
        <taxon>Dikarya</taxon>
        <taxon>Ascomycota</taxon>
        <taxon>Pezizomycotina</taxon>
        <taxon>Dothideomycetes</taxon>
        <taxon>Dothideomycetes incertae sedis</taxon>
        <taxon>Coniosporium</taxon>
    </lineage>
</organism>